<proteinExistence type="inferred from homology"/>
<sequence>MTGRRTMPAVLTRRSLLSLLGAGAMLQCSTILAGPARAEVAQPAEPTPPAAPEGQPFSFDSLTDEMRLSATKPHSAPAKAAGFFTNFSYDDYQSVQFDPTRAHWAGEKAGFHVHAFHLGWLFSEPVNLYEISEGKAYPIGFSTDDFLYYDRVKDRVPAHEPLPGVAGFRINAPLNRADMFDEVVAFLGASYFRALGRDNFYGLSARGLAIDTGLGQPEEFPRFSRFWLEKPADHALSVTLYASLESESCTGAYRFVIRPGAHTEIEVTARLFFRTEVQQVGIAPLTSMFLYSEKNRSSFDDYRPAVHDSDGLLIHRRDGDRIWRPLNNPVRLTESWLGEESPKAFGLMQRDRDFENYQDASAHYERRPSALVVPQGDWGRGAVRLVEIPTDLEVNDNIVAFWVPETKPVPGQMAEFSYRLIWGALTEDHLDDLAFVKETRAGEGGVSGVANAAGTRKFVVDFAGGMLADLPPNAVLEPVVNIQGGTIAVQTLSKIDGTDTWRLVLDVLPQPGATVEFVAHVAGFGRKLTETWIYQWVTK</sequence>
<comment type="similarity">
    <text evidence="3">Belongs to the OpgD/OpgG family.</text>
</comment>
<name>A0ABU0W1C9_9RHOB</name>
<feature type="signal peptide" evidence="6">
    <location>
        <begin position="1"/>
        <end position="33"/>
    </location>
</feature>
<dbReference type="PROSITE" id="PS51318">
    <property type="entry name" value="TAT"/>
    <property type="match status" value="1"/>
</dbReference>
<organism evidence="8 9">
    <name type="scientific">Pseudogemmobacter lacusdianii</name>
    <dbReference type="NCBI Taxonomy" id="3069608"/>
    <lineage>
        <taxon>Bacteria</taxon>
        <taxon>Pseudomonadati</taxon>
        <taxon>Pseudomonadota</taxon>
        <taxon>Alphaproteobacteria</taxon>
        <taxon>Rhodobacterales</taxon>
        <taxon>Paracoccaceae</taxon>
        <taxon>Pseudogemmobacter</taxon>
    </lineage>
</organism>
<dbReference type="InterPro" id="IPR014438">
    <property type="entry name" value="Glucan_biosyn_MdoG/MdoD"/>
</dbReference>
<dbReference type="InterPro" id="IPR014756">
    <property type="entry name" value="Ig_E-set"/>
</dbReference>
<evidence type="ECO:0000256" key="5">
    <source>
        <dbReference type="SAM" id="MobiDB-lite"/>
    </source>
</evidence>
<dbReference type="Gene3D" id="2.70.98.10">
    <property type="match status" value="1"/>
</dbReference>
<evidence type="ECO:0000259" key="7">
    <source>
        <dbReference type="Pfam" id="PF04349"/>
    </source>
</evidence>
<dbReference type="Gene3D" id="2.60.40.10">
    <property type="entry name" value="Immunoglobulins"/>
    <property type="match status" value="1"/>
</dbReference>
<dbReference type="SUPFAM" id="SSF81296">
    <property type="entry name" value="E set domains"/>
    <property type="match status" value="1"/>
</dbReference>
<evidence type="ECO:0000256" key="1">
    <source>
        <dbReference type="ARBA" id="ARBA00004418"/>
    </source>
</evidence>
<dbReference type="RefSeq" id="WP_306681533.1">
    <property type="nucleotide sequence ID" value="NZ_JAVDBT010000017.1"/>
</dbReference>
<comment type="subcellular location">
    <subcellularLocation>
        <location evidence="1">Periplasm</location>
    </subcellularLocation>
</comment>
<dbReference type="InterPro" id="IPR013783">
    <property type="entry name" value="Ig-like_fold"/>
</dbReference>
<feature type="chain" id="PRO_5046824610" evidence="6">
    <location>
        <begin position="34"/>
        <end position="539"/>
    </location>
</feature>
<accession>A0ABU0W1C9</accession>
<dbReference type="PIRSF" id="PIRSF006281">
    <property type="entry name" value="MdoG"/>
    <property type="match status" value="1"/>
</dbReference>
<comment type="pathway">
    <text evidence="2">Glycan metabolism; osmoregulated periplasmic glucan (OPG) biosynthesis.</text>
</comment>
<dbReference type="Pfam" id="PF04349">
    <property type="entry name" value="MdoG"/>
    <property type="match status" value="1"/>
</dbReference>
<reference evidence="8 9" key="1">
    <citation type="submission" date="2023-08" db="EMBL/GenBank/DDBJ databases">
        <title>Characterization of two Paracoccaceae strains isolated from Phycosphere and proposal of Xinfangfangia lacusdiani sp. nov.</title>
        <authorList>
            <person name="Deng Y."/>
            <person name="Zhang Y.Q."/>
        </authorList>
    </citation>
    <scope>NUCLEOTIDE SEQUENCE [LARGE SCALE GENOMIC DNA]</scope>
    <source>
        <strain evidence="8 9">CPCC 101601</strain>
    </source>
</reference>
<protein>
    <submittedName>
        <fullName evidence="8">Glucan biosynthesis protein G</fullName>
    </submittedName>
</protein>
<feature type="region of interest" description="Disordered" evidence="5">
    <location>
        <begin position="39"/>
        <end position="58"/>
    </location>
</feature>
<evidence type="ECO:0000256" key="6">
    <source>
        <dbReference type="SAM" id="SignalP"/>
    </source>
</evidence>
<feature type="domain" description="Glucan biosynthesis periplasmic MdoG C-terminal" evidence="7">
    <location>
        <begin position="57"/>
        <end position="536"/>
    </location>
</feature>
<keyword evidence="9" id="KW-1185">Reference proteome</keyword>
<dbReference type="InterPro" id="IPR014718">
    <property type="entry name" value="GH-type_carb-bd"/>
</dbReference>
<evidence type="ECO:0000313" key="9">
    <source>
        <dbReference type="Proteomes" id="UP001239680"/>
    </source>
</evidence>
<evidence type="ECO:0000256" key="2">
    <source>
        <dbReference type="ARBA" id="ARBA00005001"/>
    </source>
</evidence>
<dbReference type="InterPro" id="IPR007444">
    <property type="entry name" value="Glucan_biosyn_MdoG_C"/>
</dbReference>
<dbReference type="InterPro" id="IPR011013">
    <property type="entry name" value="Gal_mutarotase_sf_dom"/>
</dbReference>
<dbReference type="InterPro" id="IPR006311">
    <property type="entry name" value="TAT_signal"/>
</dbReference>
<keyword evidence="6" id="KW-0732">Signal</keyword>
<comment type="caution">
    <text evidence="8">The sequence shown here is derived from an EMBL/GenBank/DDBJ whole genome shotgun (WGS) entry which is preliminary data.</text>
</comment>
<gene>
    <name evidence="8" type="ORF">Q9295_15715</name>
</gene>
<evidence type="ECO:0000256" key="4">
    <source>
        <dbReference type="ARBA" id="ARBA00022764"/>
    </source>
</evidence>
<evidence type="ECO:0000313" key="8">
    <source>
        <dbReference type="EMBL" id="MDQ2067824.1"/>
    </source>
</evidence>
<dbReference type="PANTHER" id="PTHR30504">
    <property type="entry name" value="GLUCANS BIOSYNTHESIS PROTEIN"/>
    <property type="match status" value="1"/>
</dbReference>
<dbReference type="SUPFAM" id="SSF74650">
    <property type="entry name" value="Galactose mutarotase-like"/>
    <property type="match status" value="1"/>
</dbReference>
<dbReference type="Proteomes" id="UP001239680">
    <property type="component" value="Unassembled WGS sequence"/>
</dbReference>
<keyword evidence="4" id="KW-0574">Periplasm</keyword>
<evidence type="ECO:0000256" key="3">
    <source>
        <dbReference type="ARBA" id="ARBA00009284"/>
    </source>
</evidence>
<dbReference type="PANTHER" id="PTHR30504:SF2">
    <property type="entry name" value="GLUCANS BIOSYNTHESIS PROTEIN G"/>
    <property type="match status" value="1"/>
</dbReference>
<dbReference type="EMBL" id="JAVDBT010000017">
    <property type="protein sequence ID" value="MDQ2067824.1"/>
    <property type="molecule type" value="Genomic_DNA"/>
</dbReference>